<dbReference type="AlphaFoldDB" id="A0A7T7UT23"/>
<organism evidence="1 2">
    <name type="scientific">Anaerococcus obesiensis</name>
    <dbReference type="NCBI Taxonomy" id="1287640"/>
    <lineage>
        <taxon>Bacteria</taxon>
        <taxon>Bacillati</taxon>
        <taxon>Bacillota</taxon>
        <taxon>Tissierellia</taxon>
        <taxon>Tissierellales</taxon>
        <taxon>Peptoniphilaceae</taxon>
        <taxon>Anaerococcus</taxon>
    </lineage>
</organism>
<accession>A0A7T7UT23</accession>
<name>A0A7T7UT23_9FIRM</name>
<sequence length="239" mass="28305">MKKKKLIILFILGLIFLPIKTYGQEDLISIKEIRGEKNYFYDRVFKSRSSIVGDFSKRNNKSTETYSKNLENQDLLKDLIGKELILQEEEEGGNWFTKIHFREEAGTFDLSYKYEDESTIYLTNGLGKFEVSQKIDDLTYSLKLVDYLHIGNVPFSDKDEKKYESVEVPYGFQTNDQSENEICRDYTLYLPFKKRSQMEDTVNEWIGFPSRKKYIDEDESRVYILVNDQLKFPFIENVE</sequence>
<dbReference type="EMBL" id="CP067016">
    <property type="protein sequence ID" value="QQN55715.1"/>
    <property type="molecule type" value="Genomic_DNA"/>
</dbReference>
<dbReference type="Proteomes" id="UP000595871">
    <property type="component" value="Chromosome"/>
</dbReference>
<proteinExistence type="predicted"/>
<evidence type="ECO:0000313" key="1">
    <source>
        <dbReference type="EMBL" id="QQN55715.1"/>
    </source>
</evidence>
<gene>
    <name evidence="1" type="ORF">I6H46_07540</name>
</gene>
<protein>
    <submittedName>
        <fullName evidence="1">Uncharacterized protein</fullName>
    </submittedName>
</protein>
<reference evidence="1 2" key="1">
    <citation type="submission" date="2020-12" db="EMBL/GenBank/DDBJ databases">
        <title>FDA dAtabase for Regulatory Grade micrObial Sequences (FDA-ARGOS): Supporting development and validation of Infectious Disease Dx tests.</title>
        <authorList>
            <person name="Sproer C."/>
            <person name="Gronow S."/>
            <person name="Severitt S."/>
            <person name="Schroder I."/>
            <person name="Tallon L."/>
            <person name="Sadzewicz L."/>
            <person name="Zhao X."/>
            <person name="Boylan J."/>
            <person name="Ott S."/>
            <person name="Bowen H."/>
            <person name="Vavikolanu K."/>
            <person name="Mehta A."/>
            <person name="Aluvathingal J."/>
            <person name="Nadendla S."/>
            <person name="Lowell S."/>
            <person name="Myers T."/>
            <person name="Yan Y."/>
            <person name="Sichtig H."/>
        </authorList>
    </citation>
    <scope>NUCLEOTIDE SEQUENCE [LARGE SCALE GENOMIC DNA]</scope>
    <source>
        <strain evidence="1 2">FDAARGOS_989</strain>
    </source>
</reference>
<evidence type="ECO:0000313" key="2">
    <source>
        <dbReference type="Proteomes" id="UP000595871"/>
    </source>
</evidence>
<dbReference type="KEGG" id="aob:I6H46_07540"/>
<dbReference type="RefSeq" id="WP_200225764.1">
    <property type="nucleotide sequence ID" value="NZ_CP067016.1"/>
</dbReference>
<keyword evidence="2" id="KW-1185">Reference proteome</keyword>